<evidence type="ECO:0000259" key="1">
    <source>
        <dbReference type="PROSITE" id="PS50097"/>
    </source>
</evidence>
<feature type="domain" description="BTB" evidence="1">
    <location>
        <begin position="31"/>
        <end position="94"/>
    </location>
</feature>
<protein>
    <recommendedName>
        <fullName evidence="1">BTB domain-containing protein</fullName>
    </recommendedName>
</protein>
<dbReference type="EMBL" id="KZ857408">
    <property type="protein sequence ID" value="RDX49032.1"/>
    <property type="molecule type" value="Genomic_DNA"/>
</dbReference>
<dbReference type="Proteomes" id="UP000256964">
    <property type="component" value="Unassembled WGS sequence"/>
</dbReference>
<accession>A0A371D938</accession>
<gene>
    <name evidence="2" type="ORF">OH76DRAFT_1351504</name>
</gene>
<dbReference type="Pfam" id="PF00651">
    <property type="entry name" value="BTB"/>
    <property type="match status" value="1"/>
</dbReference>
<keyword evidence="3" id="KW-1185">Reference proteome</keyword>
<dbReference type="STRING" id="139420.A0A371D938"/>
<dbReference type="InterPro" id="IPR000210">
    <property type="entry name" value="BTB/POZ_dom"/>
</dbReference>
<evidence type="ECO:0000313" key="3">
    <source>
        <dbReference type="Proteomes" id="UP000256964"/>
    </source>
</evidence>
<dbReference type="OrthoDB" id="3036049at2759"/>
<name>A0A371D938_9APHY</name>
<evidence type="ECO:0000313" key="2">
    <source>
        <dbReference type="EMBL" id="RDX49032.1"/>
    </source>
</evidence>
<dbReference type="SUPFAM" id="SSF54695">
    <property type="entry name" value="POZ domain"/>
    <property type="match status" value="1"/>
</dbReference>
<dbReference type="Gene3D" id="3.30.710.10">
    <property type="entry name" value="Potassium Channel Kv1.1, Chain A"/>
    <property type="match status" value="1"/>
</dbReference>
<dbReference type="SMART" id="SM00225">
    <property type="entry name" value="BTB"/>
    <property type="match status" value="1"/>
</dbReference>
<dbReference type="CDD" id="cd18186">
    <property type="entry name" value="BTB_POZ_ZBTB_KLHL-like"/>
    <property type="match status" value="1"/>
</dbReference>
<dbReference type="PROSITE" id="PS50097">
    <property type="entry name" value="BTB"/>
    <property type="match status" value="1"/>
</dbReference>
<dbReference type="InterPro" id="IPR011333">
    <property type="entry name" value="SKP1/BTB/POZ_sf"/>
</dbReference>
<sequence length="376" mass="42434">METHDEVTVQVASSESPPEVRRDAEYWLEDGTVILVARGVEFRVYKGVLSTHSPVFADMFSLPQPDQSPSQCPVVHLDDSPEDFRYVLRALLPGTNQRFVCDYPDPKPDANMIFAYTRLGHKYQIEHLFNQAVEFLKKRFTGDLTGWSWKVNIGGYVPPNFKPMHAIGVVNIARLAGCPIMLPIALVVCCSLKPKRLLRGFKRADGSYERLDHEDLLRCLTATPVLMQKTTSAVLRAFAAFENKRCTTAARCQKGLQTLLHGSLATDGALIANPHPFHPWVFYAKDHIENGSICMHCLTAVRNHLRFEQEAIWKELPDVFHIDVEHWAEPSLAREPHQPAMHLPIVGESDSDSDEVGTHVTHRRVIAHSVSLLYQD</sequence>
<dbReference type="AlphaFoldDB" id="A0A371D938"/>
<proteinExistence type="predicted"/>
<organism evidence="2 3">
    <name type="scientific">Lentinus brumalis</name>
    <dbReference type="NCBI Taxonomy" id="2498619"/>
    <lineage>
        <taxon>Eukaryota</taxon>
        <taxon>Fungi</taxon>
        <taxon>Dikarya</taxon>
        <taxon>Basidiomycota</taxon>
        <taxon>Agaricomycotina</taxon>
        <taxon>Agaricomycetes</taxon>
        <taxon>Polyporales</taxon>
        <taxon>Polyporaceae</taxon>
        <taxon>Lentinus</taxon>
    </lineage>
</organism>
<reference evidence="2 3" key="1">
    <citation type="journal article" date="2018" name="Biotechnol. Biofuels">
        <title>Integrative visual omics of the white-rot fungus Polyporus brumalis exposes the biotechnological potential of its oxidative enzymes for delignifying raw plant biomass.</title>
        <authorList>
            <person name="Miyauchi S."/>
            <person name="Rancon A."/>
            <person name="Drula E."/>
            <person name="Hage H."/>
            <person name="Chaduli D."/>
            <person name="Favel A."/>
            <person name="Grisel S."/>
            <person name="Henrissat B."/>
            <person name="Herpoel-Gimbert I."/>
            <person name="Ruiz-Duenas F.J."/>
            <person name="Chevret D."/>
            <person name="Hainaut M."/>
            <person name="Lin J."/>
            <person name="Wang M."/>
            <person name="Pangilinan J."/>
            <person name="Lipzen A."/>
            <person name="Lesage-Meessen L."/>
            <person name="Navarro D."/>
            <person name="Riley R."/>
            <person name="Grigoriev I.V."/>
            <person name="Zhou S."/>
            <person name="Raouche S."/>
            <person name="Rosso M.N."/>
        </authorList>
    </citation>
    <scope>NUCLEOTIDE SEQUENCE [LARGE SCALE GENOMIC DNA]</scope>
    <source>
        <strain evidence="2 3">BRFM 1820</strain>
    </source>
</reference>